<evidence type="ECO:0000259" key="4">
    <source>
        <dbReference type="Pfam" id="PF00534"/>
    </source>
</evidence>
<sequence>MTMLKEEIKENTIEDNKNLIRNSKFFNPKFYKRFNPNLKNKNLSDEELLDYYVKHNQEELIPPSRFFDIKWYLSHNSDVKDKQIEPLIHFLKFGRDEERLYRPTQLNFDMLDLPDKTKIYEEYTTIFHSDLFDIDYYLNNNGEFSLEGYDPIIHYILIGAERGYNPSRRFNTLYYTENKPFNQMTVNPLYHYIKYGKNISDERFKEIYIQQQLPGIKDHTPSIVGTINDTIHHLCRKISIIIPVYNAYDELTRCIQSVLLNTHLNYEIILVNDASDDPRIKTLLSSLKNVENIRIINNNENMGFVESANRGIREANENDVVILTSDTIVTPRWLSKLVIGAYSYEEIATITPLSNNSDLNATYLGRDDDQLFLNKNSYQLEKLDYNSNQLAPIGNGICFYIKSGAIKKLGDLNTSFKRGYGEAIDFSAYAYEKGWLNMRSFDTFIYHQGGASFSPDETKKLTKEHEKLNQQKHPQTLKEWNKFKNSSRVKDLLNKTKKTQSYGNKERLLYITGFDGNGNPEITPEYYKMAQEYETHVLALDKKGISLYVYDGIFKFRKIYQNDVMEEDSAQIKLIYFNLLSMLKYNLLYIRPIFYYASHVFLEMTQFIKIAKPLEIPIVYEGNDFYEDLMTHINYKLNPIETFDETITKAQNRLDLKDKKVAVYTAITGGYDVLETPSIENRNFDYICFTDNPNLTSDFWEIRLMEDEEELDAIRRARKYKVLPHKYLPEYDYSLWIDGSFDIISNIADYIQDYSQNHKLLAIPHEVRDCIYEEAEVCIEKEKDSPEIINEQMAKYEEEGYPQHNGLIASGILFRDHHDPEVIKLMEMWFDEIRNYSRRDQLSFNYVCWKNNFQYDTSDIFYHRNQYFSRLIHGITEEVRNYGWGIKKRVLSNIQNPTTIIMPVYNAYEDTKKCIKSVLKYTNIPYELLLIDDNSPDPRINPMLREFSEKYDHIKLITNKKNMGFVANVNLGILSTKNDVVLLNSDTIVTPNWLRKLKVTAYESWNIGTVTPLSNNAGAFSVPLIGQKNDIDAKIGLEGTANIIEKLGKRSIEIPTGHGFCMYIRREVIDEVGLFDLIFNMGYCEENDFSMRVINAGWKNVLDPTTYIYHNQGSSFGKKRDERIRRNREILDLKHPDYKERIDEFLEDKEFLEIREDIGDALADKKIVDNNKKNILYVIHESKGGTPYTTNDLMQHVIDDYNIYMLTAGRFFIRLYKFVPVKLKNSKGLENGAEFRKDLFQFYKWEIKSYYTISNLYNEEFEQRYFNVLLGLHIDVVHIRHLIRHTFDLPRIAHALGIKVILSFHDLYYICPSHNLIDDRNQYCGGHCTPLIPKRERSNCSVIKGINEPENLRDFLPTWRKNVSEMYKYCDEFVTTSQSTYDLYTEFYPELKEKPFHIIEHGRDLKTPDVIDITPEQIDPQEPIKIVIPGNMNVGKGINFIIKLKEQDVDNRLEFHFMGNAYYDFRYNKLGIQHGQYKRSEFNDIVESIDPMFIGIFSIWPETYCHTLTEAWSTGVPVLTMDIGALGERVKNNGGGYIVSDDPKEAYEQIINFVENKDEYVQVRKQIEDIKFPSTRDMADAYLKIYEDEEKPSILITGLKEDYVNSNMTENLIFELADYYDIYALTSNKESIKLYKYNQLQPDYINKLPDHDFMDDYEYVKRWNIRYIEKSENLKQQQYKTIAEELRDKFNIKLIQVEDFDENINQVLENIIDDNEIKLVTSINTDKYLPKHENTTTPDNLSFTQKIRQEQQIQTQDVQKTQKDTDEITTSIDPIISKIIQNSSELIFKSEELYNKYLNTYPQISNIKSKIIEDRIKVKT</sequence>
<evidence type="ECO:0000259" key="5">
    <source>
        <dbReference type="Pfam" id="PF00535"/>
    </source>
</evidence>
<feature type="domain" description="Glycosyltransferase 2-like" evidence="5">
    <location>
        <begin position="239"/>
        <end position="367"/>
    </location>
</feature>
<organism evidence="7 9">
    <name type="scientific">Methanosphaera cuniculi</name>
    <dbReference type="NCBI Taxonomy" id="1077256"/>
    <lineage>
        <taxon>Archaea</taxon>
        <taxon>Methanobacteriati</taxon>
        <taxon>Methanobacteriota</taxon>
        <taxon>Methanomada group</taxon>
        <taxon>Methanobacteria</taxon>
        <taxon>Methanobacteriales</taxon>
        <taxon>Methanobacteriaceae</taxon>
        <taxon>Methanosphaera</taxon>
    </lineage>
</organism>
<dbReference type="Gene3D" id="3.90.550.10">
    <property type="entry name" value="Spore Coat Polysaccharide Biosynthesis Protein SpsA, Chain A"/>
    <property type="match status" value="2"/>
</dbReference>
<comment type="caution">
    <text evidence="7">The sequence shown here is derived from an EMBL/GenBank/DDBJ whole genome shotgun (WGS) entry which is preliminary data.</text>
</comment>
<dbReference type="Proteomes" id="UP000217528">
    <property type="component" value="Unassembled WGS sequence"/>
</dbReference>
<dbReference type="PANTHER" id="PTHR43179">
    <property type="entry name" value="RHAMNOSYLTRANSFERASE WBBL"/>
    <property type="match status" value="1"/>
</dbReference>
<dbReference type="CDD" id="cd00761">
    <property type="entry name" value="Glyco_tranf_GTA_type"/>
    <property type="match status" value="1"/>
</dbReference>
<evidence type="ECO:0000256" key="1">
    <source>
        <dbReference type="ARBA" id="ARBA00006739"/>
    </source>
</evidence>
<evidence type="ECO:0000313" key="8">
    <source>
        <dbReference type="EMBL" id="PWL08111.1"/>
    </source>
</evidence>
<dbReference type="Pfam" id="PF00535">
    <property type="entry name" value="Glycos_transf_2"/>
    <property type="match status" value="2"/>
</dbReference>
<keyword evidence="2 8" id="KW-0328">Glycosyltransferase</keyword>
<dbReference type="Proteomes" id="UP000246004">
    <property type="component" value="Unassembled WGS sequence"/>
</dbReference>
<feature type="domain" description="Glycosyl transferase family 1" evidence="4">
    <location>
        <begin position="1422"/>
        <end position="1566"/>
    </location>
</feature>
<comment type="similarity">
    <text evidence="1">Belongs to the glycosyltransferase 2 family.</text>
</comment>
<dbReference type="InterPro" id="IPR048354">
    <property type="entry name" value="TOD1_MUCI70_glycTrfase_dom"/>
</dbReference>
<dbReference type="PANTHER" id="PTHR43179:SF12">
    <property type="entry name" value="GALACTOFURANOSYLTRANSFERASE GLFT2"/>
    <property type="match status" value="1"/>
</dbReference>
<evidence type="ECO:0000313" key="10">
    <source>
        <dbReference type="Proteomes" id="UP000246004"/>
    </source>
</evidence>
<protein>
    <submittedName>
        <fullName evidence="8">Undecaprenyl-phosphate 4-deoxy-4-formamido-L-arabinose transferase</fullName>
        <ecNumber evidence="8">2.4.2.53</ecNumber>
    </submittedName>
</protein>
<name>A0A2A2HDT9_9EURY</name>
<dbReference type="GO" id="GO:0099621">
    <property type="term" value="F:undecaprenyl-phosphate 4-deoxy-4-formamido-L-arabinose transferase activity"/>
    <property type="evidence" value="ECO:0007669"/>
    <property type="project" value="UniProtKB-EC"/>
</dbReference>
<keyword evidence="3 8" id="KW-0808">Transferase</keyword>
<reference evidence="8 10" key="1">
    <citation type="submission" date="2016-04" db="EMBL/GenBank/DDBJ databases">
        <title>Genome sequence of Methanosphaera cuniculi DSM 4103.</title>
        <authorList>
            <person name="Poehlein A."/>
            <person name="Seedorf H."/>
            <person name="Daniel R."/>
        </authorList>
    </citation>
    <scope>NUCLEOTIDE SEQUENCE [LARGE SCALE GENOMIC DNA]</scope>
    <source>
        <strain evidence="8 10">DSM 4103</strain>
    </source>
</reference>
<dbReference type="OrthoDB" id="46222at2157"/>
<dbReference type="EC" id="2.4.2.53" evidence="8"/>
<dbReference type="SUPFAM" id="SSF53756">
    <property type="entry name" value="UDP-Glycosyltransferase/glycogen phosphorylase"/>
    <property type="match status" value="1"/>
</dbReference>
<dbReference type="CDD" id="cd04186">
    <property type="entry name" value="GT_2_like_c"/>
    <property type="match status" value="1"/>
</dbReference>
<dbReference type="Pfam" id="PF04765">
    <property type="entry name" value="TOD1_MUCI70"/>
    <property type="match status" value="1"/>
</dbReference>
<dbReference type="EMBL" id="LMVN01000011">
    <property type="protein sequence ID" value="PAV07567.1"/>
    <property type="molecule type" value="Genomic_DNA"/>
</dbReference>
<evidence type="ECO:0000256" key="3">
    <source>
        <dbReference type="ARBA" id="ARBA00022679"/>
    </source>
</evidence>
<evidence type="ECO:0000313" key="9">
    <source>
        <dbReference type="Proteomes" id="UP000217528"/>
    </source>
</evidence>
<proteinExistence type="inferred from homology"/>
<dbReference type="SUPFAM" id="SSF53448">
    <property type="entry name" value="Nucleotide-diphospho-sugar transferases"/>
    <property type="match status" value="2"/>
</dbReference>
<evidence type="ECO:0000313" key="7">
    <source>
        <dbReference type="EMBL" id="PAV07567.1"/>
    </source>
</evidence>
<gene>
    <name evidence="8" type="primary">arnC</name>
    <name evidence="7" type="ORF">ASJ82_07785</name>
    <name evidence="8" type="ORF">MSCUN_10420</name>
</gene>
<dbReference type="EMBL" id="LWMS01000031">
    <property type="protein sequence ID" value="PWL08111.1"/>
    <property type="molecule type" value="Genomic_DNA"/>
</dbReference>
<dbReference type="RefSeq" id="WP_095608452.1">
    <property type="nucleotide sequence ID" value="NZ_LMVN01000011.1"/>
</dbReference>
<accession>A0A2A2HDT9</accession>
<feature type="domain" description="TOD1/MUCI70 glycosyltransferase-like" evidence="6">
    <location>
        <begin position="652"/>
        <end position="853"/>
    </location>
</feature>
<reference evidence="7 9" key="2">
    <citation type="journal article" date="2017" name="BMC Genomics">
        <title>Genomic analysis of methanogenic archaea reveals a shift towards energy conservation.</title>
        <authorList>
            <person name="Gilmore S.P."/>
            <person name="Henske J.K."/>
            <person name="Sexton J.A."/>
            <person name="Solomon K.V."/>
            <person name="Seppala S."/>
            <person name="Yoo J.I."/>
            <person name="Huyett L.M."/>
            <person name="Pressman A."/>
            <person name="Cogan J.Z."/>
            <person name="Kivenson V."/>
            <person name="Peng X."/>
            <person name="Tan Y."/>
            <person name="Valentine D.L."/>
            <person name="O'Malley M.A."/>
        </authorList>
    </citation>
    <scope>NUCLEOTIDE SEQUENCE [LARGE SCALE GENOMIC DNA]</scope>
    <source>
        <strain evidence="7 9">1R-7</strain>
    </source>
</reference>
<keyword evidence="9" id="KW-1185">Reference proteome</keyword>
<evidence type="ECO:0000259" key="6">
    <source>
        <dbReference type="Pfam" id="PF04765"/>
    </source>
</evidence>
<evidence type="ECO:0000256" key="2">
    <source>
        <dbReference type="ARBA" id="ARBA00022676"/>
    </source>
</evidence>
<dbReference type="Gene3D" id="3.40.50.2000">
    <property type="entry name" value="Glycogen Phosphorylase B"/>
    <property type="match status" value="2"/>
</dbReference>
<dbReference type="Pfam" id="PF00534">
    <property type="entry name" value="Glycos_transf_1"/>
    <property type="match status" value="1"/>
</dbReference>
<feature type="domain" description="Glycosyltransferase 2-like" evidence="5">
    <location>
        <begin position="899"/>
        <end position="1072"/>
    </location>
</feature>
<dbReference type="InterPro" id="IPR001296">
    <property type="entry name" value="Glyco_trans_1"/>
</dbReference>
<dbReference type="InterPro" id="IPR001173">
    <property type="entry name" value="Glyco_trans_2-like"/>
</dbReference>
<dbReference type="InterPro" id="IPR029044">
    <property type="entry name" value="Nucleotide-diphossugar_trans"/>
</dbReference>